<dbReference type="RefSeq" id="WP_213120285.1">
    <property type="nucleotide sequence ID" value="NZ_JAGYPE020000055.1"/>
</dbReference>
<name>A0A942YAY7_9BACI</name>
<evidence type="ECO:0000313" key="4">
    <source>
        <dbReference type="Proteomes" id="UP000677265"/>
    </source>
</evidence>
<accession>A0A942YAY7</accession>
<evidence type="ECO:0000313" key="2">
    <source>
        <dbReference type="EMBL" id="MBS4185107.1"/>
    </source>
</evidence>
<proteinExistence type="predicted"/>
<evidence type="ECO:0000256" key="1">
    <source>
        <dbReference type="SAM" id="MobiDB-lite"/>
    </source>
</evidence>
<dbReference type="EMBL" id="JAGYPE010000005">
    <property type="protein sequence ID" value="MBS4185107.1"/>
    <property type="molecule type" value="Genomic_DNA"/>
</dbReference>
<keyword evidence="4" id="KW-1185">Reference proteome</keyword>
<organism evidence="2">
    <name type="scientific">Neobacillus citreus</name>
    <dbReference type="NCBI Taxonomy" id="2833578"/>
    <lineage>
        <taxon>Bacteria</taxon>
        <taxon>Bacillati</taxon>
        <taxon>Bacillota</taxon>
        <taxon>Bacilli</taxon>
        <taxon>Bacillales</taxon>
        <taxon>Bacillaceae</taxon>
        <taxon>Neobacillus</taxon>
    </lineage>
</organism>
<feature type="compositionally biased region" description="Basic and acidic residues" evidence="1">
    <location>
        <begin position="27"/>
        <end position="46"/>
    </location>
</feature>
<protein>
    <submittedName>
        <fullName evidence="2">Uncharacterized protein</fullName>
    </submittedName>
</protein>
<gene>
    <name evidence="3" type="ORF">KHB02_022955</name>
    <name evidence="2" type="ORF">KHB02_27375</name>
</gene>
<feature type="region of interest" description="Disordered" evidence="1">
    <location>
        <begin position="1"/>
        <end position="46"/>
    </location>
</feature>
<dbReference type="Proteomes" id="UP000677265">
    <property type="component" value="Unassembled WGS sequence"/>
</dbReference>
<comment type="caution">
    <text evidence="2">The sequence shown here is derived from an EMBL/GenBank/DDBJ whole genome shotgun (WGS) entry which is preliminary data.</text>
</comment>
<reference evidence="2" key="1">
    <citation type="submission" date="2021-05" db="EMBL/GenBank/DDBJ databases">
        <title>Novel Bacillus species.</title>
        <authorList>
            <person name="Liu G."/>
        </authorList>
    </citation>
    <scope>NUCLEOTIDE SEQUENCE</scope>
    <source>
        <strain evidence="2 4">FJAT-50051</strain>
    </source>
</reference>
<dbReference type="AlphaFoldDB" id="A0A942YAY7"/>
<sequence>MSQKRDKGNSMQGKNYADSSGGGKRMIAAEEMEKALHPTKRQNAES</sequence>
<dbReference type="EMBL" id="JAGYPE020000055">
    <property type="protein sequence ID" value="MCH6268398.1"/>
    <property type="molecule type" value="Genomic_DNA"/>
</dbReference>
<evidence type="ECO:0000313" key="3">
    <source>
        <dbReference type="EMBL" id="MCH6268398.1"/>
    </source>
</evidence>